<comment type="caution">
    <text evidence="2">The sequence shown here is derived from an EMBL/GenBank/DDBJ whole genome shotgun (WGS) entry which is preliminary data.</text>
</comment>
<accession>A0AAV4F8C6</accession>
<dbReference type="EMBL" id="BMAT01007659">
    <property type="protein sequence ID" value="GFR68600.1"/>
    <property type="molecule type" value="Genomic_DNA"/>
</dbReference>
<evidence type="ECO:0000313" key="2">
    <source>
        <dbReference type="EMBL" id="GFR68600.1"/>
    </source>
</evidence>
<sequence>MKRPEGLEEKENLINHLAPNISHDEKTSKTGNSGELEASRVWLSVADVAVFDVGTQAGNRICQHQLSALHTCTASTHSVWSPRRGLIDFFSFTTGTALYRELLRCSRLLLFYSFKVP</sequence>
<organism evidence="2 3">
    <name type="scientific">Elysia marginata</name>
    <dbReference type="NCBI Taxonomy" id="1093978"/>
    <lineage>
        <taxon>Eukaryota</taxon>
        <taxon>Metazoa</taxon>
        <taxon>Spiralia</taxon>
        <taxon>Lophotrochozoa</taxon>
        <taxon>Mollusca</taxon>
        <taxon>Gastropoda</taxon>
        <taxon>Heterobranchia</taxon>
        <taxon>Euthyneura</taxon>
        <taxon>Panpulmonata</taxon>
        <taxon>Sacoglossa</taxon>
        <taxon>Placobranchoidea</taxon>
        <taxon>Plakobranchidae</taxon>
        <taxon>Elysia</taxon>
    </lineage>
</organism>
<proteinExistence type="predicted"/>
<dbReference type="AlphaFoldDB" id="A0AAV4F8C6"/>
<feature type="region of interest" description="Disordered" evidence="1">
    <location>
        <begin position="14"/>
        <end position="33"/>
    </location>
</feature>
<protein>
    <submittedName>
        <fullName evidence="2">Uncharacterized protein</fullName>
    </submittedName>
</protein>
<name>A0AAV4F8C6_9GAST</name>
<evidence type="ECO:0000313" key="3">
    <source>
        <dbReference type="Proteomes" id="UP000762676"/>
    </source>
</evidence>
<dbReference type="Proteomes" id="UP000762676">
    <property type="component" value="Unassembled WGS sequence"/>
</dbReference>
<keyword evidence="3" id="KW-1185">Reference proteome</keyword>
<reference evidence="2 3" key="1">
    <citation type="journal article" date="2021" name="Elife">
        <title>Chloroplast acquisition without the gene transfer in kleptoplastic sea slugs, Plakobranchus ocellatus.</title>
        <authorList>
            <person name="Maeda T."/>
            <person name="Takahashi S."/>
            <person name="Yoshida T."/>
            <person name="Shimamura S."/>
            <person name="Takaki Y."/>
            <person name="Nagai Y."/>
            <person name="Toyoda A."/>
            <person name="Suzuki Y."/>
            <person name="Arimoto A."/>
            <person name="Ishii H."/>
            <person name="Satoh N."/>
            <person name="Nishiyama T."/>
            <person name="Hasebe M."/>
            <person name="Maruyama T."/>
            <person name="Minagawa J."/>
            <person name="Obokata J."/>
            <person name="Shigenobu S."/>
        </authorList>
    </citation>
    <scope>NUCLEOTIDE SEQUENCE [LARGE SCALE GENOMIC DNA]</scope>
</reference>
<gene>
    <name evidence="2" type="ORF">ElyMa_003736100</name>
</gene>
<evidence type="ECO:0000256" key="1">
    <source>
        <dbReference type="SAM" id="MobiDB-lite"/>
    </source>
</evidence>